<protein>
    <submittedName>
        <fullName evidence="1">Uncharacterized protein</fullName>
    </submittedName>
</protein>
<evidence type="ECO:0000313" key="1">
    <source>
        <dbReference type="EMBL" id="PKY58361.1"/>
    </source>
</evidence>
<dbReference type="PANTHER" id="PTHR31424">
    <property type="entry name" value="PROTEIN CBG23806"/>
    <property type="match status" value="1"/>
</dbReference>
<name>A0A2I1HHL1_9GLOM</name>
<dbReference type="AlphaFoldDB" id="A0A2I1HHL1"/>
<gene>
    <name evidence="1" type="ORF">RhiirA4_480212</name>
</gene>
<sequence length="159" mass="18692">MCEDYRNLVSISYDLPYEWKVSAERKEITYTTNPEIYLRISGDGRNVGRKVKQVMITCLIIDDIDNLYWPKSHHTTILYSGIKKYETLHIVLEPLIVELKKLKEEGLKNSQNIKWKIELYFLSDWKFLAICLEINVANSNEIDNNHSEIDNNHSEIDSI</sequence>
<reference evidence="1 2" key="1">
    <citation type="submission" date="2015-10" db="EMBL/GenBank/DDBJ databases">
        <title>Genome analyses suggest a sexual origin of heterokaryosis in a supposedly ancient asexual fungus.</title>
        <authorList>
            <person name="Ropars J."/>
            <person name="Sedzielewska K."/>
            <person name="Noel J."/>
            <person name="Charron P."/>
            <person name="Farinelli L."/>
            <person name="Marton T."/>
            <person name="Kruger M."/>
            <person name="Pelin A."/>
            <person name="Brachmann A."/>
            <person name="Corradi N."/>
        </authorList>
    </citation>
    <scope>NUCLEOTIDE SEQUENCE [LARGE SCALE GENOMIC DNA]</scope>
    <source>
        <strain evidence="1 2">A4</strain>
    </source>
</reference>
<accession>A0A2I1HHL1</accession>
<evidence type="ECO:0000313" key="2">
    <source>
        <dbReference type="Proteomes" id="UP000234323"/>
    </source>
</evidence>
<dbReference type="PANTHER" id="PTHR31424:SF5">
    <property type="entry name" value="APPLE DOMAIN-CONTAINING PROTEIN"/>
    <property type="match status" value="1"/>
</dbReference>
<keyword evidence="2" id="KW-1185">Reference proteome</keyword>
<dbReference type="Proteomes" id="UP000234323">
    <property type="component" value="Unassembled WGS sequence"/>
</dbReference>
<comment type="caution">
    <text evidence="1">The sequence shown here is derived from an EMBL/GenBank/DDBJ whole genome shotgun (WGS) entry which is preliminary data.</text>
</comment>
<dbReference type="EMBL" id="LLXI01002975">
    <property type="protein sequence ID" value="PKY58361.1"/>
    <property type="molecule type" value="Genomic_DNA"/>
</dbReference>
<organism evidence="1 2">
    <name type="scientific">Rhizophagus irregularis</name>
    <dbReference type="NCBI Taxonomy" id="588596"/>
    <lineage>
        <taxon>Eukaryota</taxon>
        <taxon>Fungi</taxon>
        <taxon>Fungi incertae sedis</taxon>
        <taxon>Mucoromycota</taxon>
        <taxon>Glomeromycotina</taxon>
        <taxon>Glomeromycetes</taxon>
        <taxon>Glomerales</taxon>
        <taxon>Glomeraceae</taxon>
        <taxon>Rhizophagus</taxon>
    </lineage>
</organism>
<proteinExistence type="predicted"/>